<name>A0ABZ2KPQ2_9BACT</name>
<feature type="region of interest" description="Disordered" evidence="2">
    <location>
        <begin position="299"/>
        <end position="322"/>
    </location>
</feature>
<evidence type="ECO:0000256" key="1">
    <source>
        <dbReference type="SAM" id="Coils"/>
    </source>
</evidence>
<dbReference type="EMBL" id="CP089983">
    <property type="protein sequence ID" value="WXB00512.1"/>
    <property type="molecule type" value="Genomic_DNA"/>
</dbReference>
<protein>
    <recommendedName>
        <fullName evidence="5">Lipoprotein</fullName>
    </recommendedName>
</protein>
<feature type="coiled-coil region" evidence="1">
    <location>
        <begin position="206"/>
        <end position="233"/>
    </location>
</feature>
<sequence>MAPVFAVLVLGSSACASSTQTAHSEEDAKSVGRDEPEIAYRARIVIGARSEKTEQTEKWADIFVLGGGEPQRQGCEALVKDELQRLTKSGARTSTERVCALMALPKVPAVNTGPSFVERVLLRNENRDHENWLIDRRALTEMDLVIAGGAGGAGDNAPPEESTSTESVAEVITYTRFVSASTCTDAMHRLIQKKKERSYEESLAAEDFFKNKVREFESEQERANQEQVSLRNKCAQLRTASRWDCRSTVVSPVQRGARVVVVRTTECPNPQERAAELESCEKSLQAAEAKWRSAQRTASFFRDREHRRQPRAESIDPVCKEQ</sequence>
<proteinExistence type="predicted"/>
<keyword evidence="4" id="KW-1185">Reference proteome</keyword>
<evidence type="ECO:0000313" key="4">
    <source>
        <dbReference type="Proteomes" id="UP001374803"/>
    </source>
</evidence>
<dbReference type="RefSeq" id="WP_394830114.1">
    <property type="nucleotide sequence ID" value="NZ_CP089929.1"/>
</dbReference>
<evidence type="ECO:0000313" key="3">
    <source>
        <dbReference type="EMBL" id="WXB00512.1"/>
    </source>
</evidence>
<dbReference type="Proteomes" id="UP001374803">
    <property type="component" value="Chromosome"/>
</dbReference>
<reference evidence="3" key="1">
    <citation type="submission" date="2021-12" db="EMBL/GenBank/DDBJ databases">
        <title>Discovery of the Pendulisporaceae a myxobacterial family with distinct sporulation behavior and unique specialized metabolism.</title>
        <authorList>
            <person name="Garcia R."/>
            <person name="Popoff A."/>
            <person name="Bader C.D."/>
            <person name="Loehr J."/>
            <person name="Walesch S."/>
            <person name="Walt C."/>
            <person name="Boldt J."/>
            <person name="Bunk B."/>
            <person name="Haeckl F.J.F.P.J."/>
            <person name="Gunesch A.P."/>
            <person name="Birkelbach J."/>
            <person name="Nuebel U."/>
            <person name="Pietschmann T."/>
            <person name="Bach T."/>
            <person name="Mueller R."/>
        </authorList>
    </citation>
    <scope>NUCLEOTIDE SEQUENCE</scope>
    <source>
        <strain evidence="3">MSr11367</strain>
    </source>
</reference>
<organism evidence="3 4">
    <name type="scientific">Pendulispora rubella</name>
    <dbReference type="NCBI Taxonomy" id="2741070"/>
    <lineage>
        <taxon>Bacteria</taxon>
        <taxon>Pseudomonadati</taxon>
        <taxon>Myxococcota</taxon>
        <taxon>Myxococcia</taxon>
        <taxon>Myxococcales</taxon>
        <taxon>Sorangiineae</taxon>
        <taxon>Pendulisporaceae</taxon>
        <taxon>Pendulispora</taxon>
    </lineage>
</organism>
<accession>A0ABZ2KPQ2</accession>
<evidence type="ECO:0000256" key="2">
    <source>
        <dbReference type="SAM" id="MobiDB-lite"/>
    </source>
</evidence>
<evidence type="ECO:0008006" key="5">
    <source>
        <dbReference type="Google" id="ProtNLM"/>
    </source>
</evidence>
<feature type="compositionally biased region" description="Basic and acidic residues" evidence="2">
    <location>
        <begin position="301"/>
        <end position="322"/>
    </location>
</feature>
<keyword evidence="1" id="KW-0175">Coiled coil</keyword>
<gene>
    <name evidence="3" type="ORF">LVJ94_26765</name>
</gene>